<dbReference type="PROSITE" id="PS51819">
    <property type="entry name" value="VOC"/>
    <property type="match status" value="1"/>
</dbReference>
<evidence type="ECO:0000313" key="5">
    <source>
        <dbReference type="Proteomes" id="UP001139409"/>
    </source>
</evidence>
<accession>A0A9X1KX81</accession>
<evidence type="ECO:0000313" key="2">
    <source>
        <dbReference type="EMBL" id="MCA6075590.1"/>
    </source>
</evidence>
<reference evidence="2" key="1">
    <citation type="submission" date="2021-09" db="EMBL/GenBank/DDBJ databases">
        <title>Fulvivirga sp. isolated from coastal sediment.</title>
        <authorList>
            <person name="Yu H."/>
        </authorList>
    </citation>
    <scope>NUCLEOTIDE SEQUENCE</scope>
    <source>
        <strain evidence="2">1062</strain>
    </source>
</reference>
<dbReference type="EMBL" id="JAIXNE010000004">
    <property type="protein sequence ID" value="MCA6077895.1"/>
    <property type="molecule type" value="Genomic_DNA"/>
</dbReference>
<organism evidence="2 5">
    <name type="scientific">Fulvivirga sedimenti</name>
    <dbReference type="NCBI Taxonomy" id="2879465"/>
    <lineage>
        <taxon>Bacteria</taxon>
        <taxon>Pseudomonadati</taxon>
        <taxon>Bacteroidota</taxon>
        <taxon>Cytophagia</taxon>
        <taxon>Cytophagales</taxon>
        <taxon>Fulvivirgaceae</taxon>
        <taxon>Fulvivirga</taxon>
    </lineage>
</organism>
<name>A0A9X1KX81_9BACT</name>
<dbReference type="RefSeq" id="WP_225698687.1">
    <property type="nucleotide sequence ID" value="NZ_JAIXNE010000002.1"/>
</dbReference>
<dbReference type="Pfam" id="PF00903">
    <property type="entry name" value="Glyoxalase"/>
    <property type="match status" value="1"/>
</dbReference>
<evidence type="ECO:0000313" key="3">
    <source>
        <dbReference type="EMBL" id="MCA6076767.1"/>
    </source>
</evidence>
<dbReference type="EMBL" id="JAIXNE010000003">
    <property type="protein sequence ID" value="MCA6076767.1"/>
    <property type="molecule type" value="Genomic_DNA"/>
</dbReference>
<gene>
    <name evidence="2" type="ORF">LDX50_11980</name>
    <name evidence="3" type="ORF">LDX50_17950</name>
    <name evidence="4" type="ORF">LDX50_23670</name>
</gene>
<dbReference type="PANTHER" id="PTHR21366">
    <property type="entry name" value="GLYOXALASE FAMILY PROTEIN"/>
    <property type="match status" value="1"/>
</dbReference>
<dbReference type="InterPro" id="IPR004360">
    <property type="entry name" value="Glyas_Fos-R_dOase_dom"/>
</dbReference>
<comment type="caution">
    <text evidence="2">The sequence shown here is derived from an EMBL/GenBank/DDBJ whole genome shotgun (WGS) entry which is preliminary data.</text>
</comment>
<dbReference type="Gene3D" id="3.10.180.10">
    <property type="entry name" value="2,3-Dihydroxybiphenyl 1,2-Dioxygenase, domain 1"/>
    <property type="match status" value="1"/>
</dbReference>
<feature type="domain" description="VOC" evidence="1">
    <location>
        <begin position="34"/>
        <end position="156"/>
    </location>
</feature>
<keyword evidence="5" id="KW-1185">Reference proteome</keyword>
<protein>
    <submittedName>
        <fullName evidence="2">VOC family protein</fullName>
    </submittedName>
</protein>
<dbReference type="Proteomes" id="UP001139409">
    <property type="component" value="Unassembled WGS sequence"/>
</dbReference>
<dbReference type="InterPro" id="IPR050383">
    <property type="entry name" value="GlyoxalaseI/FosfomycinResist"/>
</dbReference>
<dbReference type="SUPFAM" id="SSF54593">
    <property type="entry name" value="Glyoxalase/Bleomycin resistance protein/Dihydroxybiphenyl dioxygenase"/>
    <property type="match status" value="1"/>
</dbReference>
<dbReference type="InterPro" id="IPR037523">
    <property type="entry name" value="VOC_core"/>
</dbReference>
<dbReference type="InterPro" id="IPR029068">
    <property type="entry name" value="Glyas_Bleomycin-R_OHBP_Dase"/>
</dbReference>
<dbReference type="EMBL" id="JAIXNE010000002">
    <property type="protein sequence ID" value="MCA6075590.1"/>
    <property type="molecule type" value="Genomic_DNA"/>
</dbReference>
<evidence type="ECO:0000313" key="4">
    <source>
        <dbReference type="EMBL" id="MCA6077895.1"/>
    </source>
</evidence>
<dbReference type="AlphaFoldDB" id="A0A9X1KX81"/>
<evidence type="ECO:0000259" key="1">
    <source>
        <dbReference type="PROSITE" id="PS51819"/>
    </source>
</evidence>
<sequence length="159" mass="18197">MKNQFSKWIIIPLCSLLMVFGSLNAQNKMLENITLQHVTLVVSDFTESSEFYMDILGLKQIDAPWLPENQAFLQLGSNLELHMGEVPGVTIAPSTFNHFAMSVTDLDSFLEHLEKNDIWYGTLGGGEKHKVQQRPDGVRQTFFQDPDGYWLEVNDYKQK</sequence>
<proteinExistence type="predicted"/>